<name>A0A1V9G6V9_9BACT</name>
<dbReference type="STRING" id="1703345.A3860_12695"/>
<dbReference type="Gene3D" id="1.10.260.40">
    <property type="entry name" value="lambda repressor-like DNA-binding domains"/>
    <property type="match status" value="1"/>
</dbReference>
<evidence type="ECO:0000256" key="2">
    <source>
        <dbReference type="ARBA" id="ARBA00023125"/>
    </source>
</evidence>
<dbReference type="Pfam" id="PF00356">
    <property type="entry name" value="LacI"/>
    <property type="match status" value="1"/>
</dbReference>
<accession>A0A1V9G6V9</accession>
<dbReference type="PANTHER" id="PTHR30146">
    <property type="entry name" value="LACI-RELATED TRANSCRIPTIONAL REPRESSOR"/>
    <property type="match status" value="1"/>
</dbReference>
<keyword evidence="2" id="KW-0238">DNA-binding</keyword>
<dbReference type="Gene3D" id="3.40.50.2300">
    <property type="match status" value="2"/>
</dbReference>
<dbReference type="PROSITE" id="PS50932">
    <property type="entry name" value="HTH_LACI_2"/>
    <property type="match status" value="1"/>
</dbReference>
<dbReference type="InterPro" id="IPR010982">
    <property type="entry name" value="Lambda_DNA-bd_dom_sf"/>
</dbReference>
<dbReference type="CDD" id="cd01392">
    <property type="entry name" value="HTH_LacI"/>
    <property type="match status" value="1"/>
</dbReference>
<dbReference type="SUPFAM" id="SSF53822">
    <property type="entry name" value="Periplasmic binding protein-like I"/>
    <property type="match status" value="1"/>
</dbReference>
<dbReference type="EMBL" id="LVYD01000002">
    <property type="protein sequence ID" value="OQP66353.1"/>
    <property type="molecule type" value="Genomic_DNA"/>
</dbReference>
<evidence type="ECO:0000256" key="1">
    <source>
        <dbReference type="ARBA" id="ARBA00023015"/>
    </source>
</evidence>
<dbReference type="PANTHER" id="PTHR30146:SF109">
    <property type="entry name" value="HTH-TYPE TRANSCRIPTIONAL REGULATOR GALS"/>
    <property type="match status" value="1"/>
</dbReference>
<keyword evidence="3" id="KW-0804">Transcription</keyword>
<protein>
    <submittedName>
        <fullName evidence="5">LacI family transcriptional regulator</fullName>
    </submittedName>
</protein>
<dbReference type="SMART" id="SM00354">
    <property type="entry name" value="HTH_LACI"/>
    <property type="match status" value="1"/>
</dbReference>
<dbReference type="CDD" id="cd06267">
    <property type="entry name" value="PBP1_LacI_sugar_binding-like"/>
    <property type="match status" value="1"/>
</dbReference>
<dbReference type="GO" id="GO:0003700">
    <property type="term" value="F:DNA-binding transcription factor activity"/>
    <property type="evidence" value="ECO:0007669"/>
    <property type="project" value="TreeGrafter"/>
</dbReference>
<evidence type="ECO:0000313" key="5">
    <source>
        <dbReference type="EMBL" id="OQP66353.1"/>
    </source>
</evidence>
<feature type="domain" description="HTH lacI-type" evidence="4">
    <location>
        <begin position="6"/>
        <end position="60"/>
    </location>
</feature>
<evidence type="ECO:0000259" key="4">
    <source>
        <dbReference type="PROSITE" id="PS50932"/>
    </source>
</evidence>
<sequence length="340" mass="38031">MKTDNITLKDIAKALNLSYSTVSRALKGSYKISEATQLLVKEYAEAHHYRPNLMAQSLKNQKSRCIGVVLCSIPNNFFAEVISGIESIAYSKDYLLIITQNLESYEREVKNLQNLTWRSVDGLLISLSTETEDVSHFQKLHDQGLPMVFFDRVTNAIPAHQVITDNIGGAYQATRHLIERGYKRIATITSSPFLSITRERLEGYNKALTEAGRHLHGEYIQYCPHGGMIIGEIESALHNLLQLPEPPDALLTASDRITIGSYSLIQRKGLLIPDEIAVAGFSNFNAPELFNPPLTTVRQNAFEMGKLATELLIDQVESKRPVSVFEKKVLPTELIVRSST</sequence>
<dbReference type="Pfam" id="PF13377">
    <property type="entry name" value="Peripla_BP_3"/>
    <property type="match status" value="1"/>
</dbReference>
<evidence type="ECO:0000313" key="6">
    <source>
        <dbReference type="Proteomes" id="UP000192796"/>
    </source>
</evidence>
<organism evidence="5 6">
    <name type="scientific">Niastella vici</name>
    <dbReference type="NCBI Taxonomy" id="1703345"/>
    <lineage>
        <taxon>Bacteria</taxon>
        <taxon>Pseudomonadati</taxon>
        <taxon>Bacteroidota</taxon>
        <taxon>Chitinophagia</taxon>
        <taxon>Chitinophagales</taxon>
        <taxon>Chitinophagaceae</taxon>
        <taxon>Niastella</taxon>
    </lineage>
</organism>
<dbReference type="OrthoDB" id="667031at2"/>
<evidence type="ECO:0000256" key="3">
    <source>
        <dbReference type="ARBA" id="ARBA00023163"/>
    </source>
</evidence>
<dbReference type="AlphaFoldDB" id="A0A1V9G6V9"/>
<dbReference type="RefSeq" id="WP_081145291.1">
    <property type="nucleotide sequence ID" value="NZ_LVYD01000002.1"/>
</dbReference>
<proteinExistence type="predicted"/>
<gene>
    <name evidence="5" type="ORF">A3860_12695</name>
</gene>
<comment type="caution">
    <text evidence="5">The sequence shown here is derived from an EMBL/GenBank/DDBJ whole genome shotgun (WGS) entry which is preliminary data.</text>
</comment>
<keyword evidence="6" id="KW-1185">Reference proteome</keyword>
<dbReference type="SUPFAM" id="SSF47413">
    <property type="entry name" value="lambda repressor-like DNA-binding domains"/>
    <property type="match status" value="1"/>
</dbReference>
<reference evidence="5 6" key="1">
    <citation type="submission" date="2016-03" db="EMBL/GenBank/DDBJ databases">
        <title>Niastella vici sp. nov., isolated from farmland soil.</title>
        <authorList>
            <person name="Chen L."/>
            <person name="Wang D."/>
            <person name="Yang S."/>
            <person name="Wang G."/>
        </authorList>
    </citation>
    <scope>NUCLEOTIDE SEQUENCE [LARGE SCALE GENOMIC DNA]</scope>
    <source>
        <strain evidence="5 6">DJ57</strain>
    </source>
</reference>
<dbReference type="InterPro" id="IPR046335">
    <property type="entry name" value="LacI/GalR-like_sensor"/>
</dbReference>
<keyword evidence="1" id="KW-0805">Transcription regulation</keyword>
<dbReference type="InterPro" id="IPR000843">
    <property type="entry name" value="HTH_LacI"/>
</dbReference>
<dbReference type="InterPro" id="IPR028082">
    <property type="entry name" value="Peripla_BP_I"/>
</dbReference>
<dbReference type="GO" id="GO:0000976">
    <property type="term" value="F:transcription cis-regulatory region binding"/>
    <property type="evidence" value="ECO:0007669"/>
    <property type="project" value="TreeGrafter"/>
</dbReference>
<dbReference type="Proteomes" id="UP000192796">
    <property type="component" value="Unassembled WGS sequence"/>
</dbReference>